<evidence type="ECO:0000313" key="5">
    <source>
        <dbReference type="Proteomes" id="UP000250462"/>
    </source>
</evidence>
<dbReference type="GO" id="GO:0003697">
    <property type="term" value="F:single-stranded DNA binding"/>
    <property type="evidence" value="ECO:0007669"/>
    <property type="project" value="InterPro"/>
</dbReference>
<evidence type="ECO:0000256" key="1">
    <source>
        <dbReference type="ARBA" id="ARBA00023125"/>
    </source>
</evidence>
<dbReference type="InterPro" id="IPR000424">
    <property type="entry name" value="Primosome_PriB/ssb"/>
</dbReference>
<dbReference type="Gene3D" id="2.40.50.140">
    <property type="entry name" value="Nucleic acid-binding proteins"/>
    <property type="match status" value="1"/>
</dbReference>
<feature type="compositionally biased region" description="Low complexity" evidence="3">
    <location>
        <begin position="128"/>
        <end position="165"/>
    </location>
</feature>
<dbReference type="EMBL" id="QMIG01000013">
    <property type="protein sequence ID" value="RAW13250.1"/>
    <property type="molecule type" value="Genomic_DNA"/>
</dbReference>
<accession>A0A329QLM7</accession>
<evidence type="ECO:0000313" key="4">
    <source>
        <dbReference type="EMBL" id="RAW13250.1"/>
    </source>
</evidence>
<keyword evidence="5" id="KW-1185">Reference proteome</keyword>
<dbReference type="RefSeq" id="WP_112258761.1">
    <property type="nucleotide sequence ID" value="NZ_QMIG01000013.1"/>
</dbReference>
<keyword evidence="1 2" id="KW-0238">DNA-binding</keyword>
<proteinExistence type="predicted"/>
<organism evidence="4 5">
    <name type="scientific">Phytoactinopolyspora halophila</name>
    <dbReference type="NCBI Taxonomy" id="1981511"/>
    <lineage>
        <taxon>Bacteria</taxon>
        <taxon>Bacillati</taxon>
        <taxon>Actinomycetota</taxon>
        <taxon>Actinomycetes</taxon>
        <taxon>Jiangellales</taxon>
        <taxon>Jiangellaceae</taxon>
        <taxon>Phytoactinopolyspora</taxon>
    </lineage>
</organism>
<feature type="compositionally biased region" description="Basic and acidic residues" evidence="3">
    <location>
        <begin position="115"/>
        <end position="127"/>
    </location>
</feature>
<comment type="caution">
    <text evidence="4">The sequence shown here is derived from an EMBL/GenBank/DDBJ whole genome shotgun (WGS) entry which is preliminary data.</text>
</comment>
<sequence length="179" mass="19876">MAIKTTQAINGFVAAEPRLSFNDDGQARLYVRIGINHFERHDDGTFRKLDPTYHNLVQFGQGAERSYERFRRGDDIVAQGYVRQYTRNVDGEERTDEQFVAKRLVHDPNTTTYEVQRKAPARERDSGRTGPDGARGAAAPASPASTPRDADVTRNNTTRTNAAEPVSPPPPPSPPAVTR</sequence>
<feature type="region of interest" description="Disordered" evidence="3">
    <location>
        <begin position="105"/>
        <end position="179"/>
    </location>
</feature>
<protein>
    <submittedName>
        <fullName evidence="4">Single-stranded DNA-binding protein</fullName>
    </submittedName>
</protein>
<name>A0A329QLM7_9ACTN</name>
<dbReference type="OrthoDB" id="4773434at2"/>
<feature type="compositionally biased region" description="Pro residues" evidence="3">
    <location>
        <begin position="166"/>
        <end position="179"/>
    </location>
</feature>
<gene>
    <name evidence="4" type="ORF">DPM12_13030</name>
</gene>
<dbReference type="Proteomes" id="UP000250462">
    <property type="component" value="Unassembled WGS sequence"/>
</dbReference>
<dbReference type="SUPFAM" id="SSF50249">
    <property type="entry name" value="Nucleic acid-binding proteins"/>
    <property type="match status" value="1"/>
</dbReference>
<evidence type="ECO:0000256" key="2">
    <source>
        <dbReference type="PROSITE-ProRule" id="PRU00252"/>
    </source>
</evidence>
<dbReference type="AlphaFoldDB" id="A0A329QLM7"/>
<dbReference type="PROSITE" id="PS50935">
    <property type="entry name" value="SSB"/>
    <property type="match status" value="1"/>
</dbReference>
<reference evidence="4 5" key="1">
    <citation type="submission" date="2018-06" db="EMBL/GenBank/DDBJ databases">
        <title>Phytoactinopolyspora halophila sp. nov., a novel halophilic actinomycete isolated from a saline soil in China.</title>
        <authorList>
            <person name="Tang S.-K."/>
        </authorList>
    </citation>
    <scope>NUCLEOTIDE SEQUENCE [LARGE SCALE GENOMIC DNA]</scope>
    <source>
        <strain evidence="4 5">YIM 96934</strain>
    </source>
</reference>
<evidence type="ECO:0000256" key="3">
    <source>
        <dbReference type="SAM" id="MobiDB-lite"/>
    </source>
</evidence>
<dbReference type="InterPro" id="IPR012340">
    <property type="entry name" value="NA-bd_OB-fold"/>
</dbReference>